<dbReference type="Pfam" id="PF00172">
    <property type="entry name" value="Zn_clus"/>
    <property type="match status" value="1"/>
</dbReference>
<comment type="caution">
    <text evidence="7">The sequence shown here is derived from an EMBL/GenBank/DDBJ whole genome shotgun (WGS) entry which is preliminary data.</text>
</comment>
<keyword evidence="4" id="KW-0804">Transcription</keyword>
<gene>
    <name evidence="7" type="ORF">EDD18DRAFT_560399</name>
</gene>
<dbReference type="PANTHER" id="PTHR47338">
    <property type="entry name" value="ZN(II)2CYS6 TRANSCRIPTION FACTOR (EUROFUNG)-RELATED"/>
    <property type="match status" value="1"/>
</dbReference>
<evidence type="ECO:0000259" key="6">
    <source>
        <dbReference type="PROSITE" id="PS50048"/>
    </source>
</evidence>
<accession>A0AA39PUK5</accession>
<keyword evidence="2" id="KW-0479">Metal-binding</keyword>
<name>A0AA39PUK5_9AGAR</name>
<proteinExistence type="predicted"/>
<dbReference type="GO" id="GO:0005634">
    <property type="term" value="C:nucleus"/>
    <property type="evidence" value="ECO:0007669"/>
    <property type="project" value="UniProtKB-SubCell"/>
</dbReference>
<keyword evidence="8" id="KW-1185">Reference proteome</keyword>
<evidence type="ECO:0000256" key="3">
    <source>
        <dbReference type="ARBA" id="ARBA00023015"/>
    </source>
</evidence>
<protein>
    <recommendedName>
        <fullName evidence="6">Zn(2)-C6 fungal-type domain-containing protein</fullName>
    </recommendedName>
</protein>
<dbReference type="Pfam" id="PF04082">
    <property type="entry name" value="Fungal_trans"/>
    <property type="match status" value="1"/>
</dbReference>
<keyword evidence="3" id="KW-0805">Transcription regulation</keyword>
<dbReference type="GO" id="GO:0000981">
    <property type="term" value="F:DNA-binding transcription factor activity, RNA polymerase II-specific"/>
    <property type="evidence" value="ECO:0007669"/>
    <property type="project" value="InterPro"/>
</dbReference>
<dbReference type="Proteomes" id="UP001175228">
    <property type="component" value="Unassembled WGS sequence"/>
</dbReference>
<dbReference type="Gene3D" id="4.10.240.10">
    <property type="entry name" value="Zn(2)-C6 fungal-type DNA-binding domain"/>
    <property type="match status" value="1"/>
</dbReference>
<organism evidence="7 8">
    <name type="scientific">Armillaria luteobubalina</name>
    <dbReference type="NCBI Taxonomy" id="153913"/>
    <lineage>
        <taxon>Eukaryota</taxon>
        <taxon>Fungi</taxon>
        <taxon>Dikarya</taxon>
        <taxon>Basidiomycota</taxon>
        <taxon>Agaricomycotina</taxon>
        <taxon>Agaricomycetes</taxon>
        <taxon>Agaricomycetidae</taxon>
        <taxon>Agaricales</taxon>
        <taxon>Marasmiineae</taxon>
        <taxon>Physalacriaceae</taxon>
        <taxon>Armillaria</taxon>
    </lineage>
</organism>
<dbReference type="GO" id="GO:0006351">
    <property type="term" value="P:DNA-templated transcription"/>
    <property type="evidence" value="ECO:0007669"/>
    <property type="project" value="InterPro"/>
</dbReference>
<sequence length="353" mass="38969">MSSPPRKNAPPLRRGTACLACRKRKSRCDGTHPVCQQCIKTNREDECQYADLKRKKQLRENASVLGQRLFELETTSTFPSNIFLVDPQVTTSALTSIFTTLSASSSSSSLSESPSSSALEFISYDEMSTAALDVLDSSNPQIIPEDYTFSSIPCSYSGNTGDSLPQQVKLMLIEAFLSHRHQCYFEECGIGLTELERHPAFMNTVYFLGCYYTRSPHLSTLETYFLNLALHGLASTFVGHERTVDLVRASSLLAIYFYSTGQIAEGYQHSVSAAQLALVIGLHRTSFPELSGELHDLVAHNSVDMNDRISAFWQIFMVDTCWSAATGFPSLLSGSGDHKVRIETPLPPSQDGC</sequence>
<evidence type="ECO:0000256" key="1">
    <source>
        <dbReference type="ARBA" id="ARBA00004123"/>
    </source>
</evidence>
<dbReference type="GO" id="GO:0003677">
    <property type="term" value="F:DNA binding"/>
    <property type="evidence" value="ECO:0007669"/>
    <property type="project" value="InterPro"/>
</dbReference>
<evidence type="ECO:0000256" key="5">
    <source>
        <dbReference type="ARBA" id="ARBA00023242"/>
    </source>
</evidence>
<dbReference type="AlphaFoldDB" id="A0AA39PUK5"/>
<feature type="domain" description="Zn(2)-C6 fungal-type" evidence="6">
    <location>
        <begin position="17"/>
        <end position="49"/>
    </location>
</feature>
<evidence type="ECO:0000313" key="8">
    <source>
        <dbReference type="Proteomes" id="UP001175228"/>
    </source>
</evidence>
<dbReference type="PROSITE" id="PS50048">
    <property type="entry name" value="ZN2_CY6_FUNGAL_2"/>
    <property type="match status" value="1"/>
</dbReference>
<dbReference type="InterPro" id="IPR007219">
    <property type="entry name" value="XnlR_reg_dom"/>
</dbReference>
<dbReference type="GO" id="GO:0008270">
    <property type="term" value="F:zinc ion binding"/>
    <property type="evidence" value="ECO:0007669"/>
    <property type="project" value="InterPro"/>
</dbReference>
<dbReference type="PROSITE" id="PS00463">
    <property type="entry name" value="ZN2_CY6_FUNGAL_1"/>
    <property type="match status" value="1"/>
</dbReference>
<dbReference type="CDD" id="cd00067">
    <property type="entry name" value="GAL4"/>
    <property type="match status" value="1"/>
</dbReference>
<evidence type="ECO:0000256" key="4">
    <source>
        <dbReference type="ARBA" id="ARBA00023163"/>
    </source>
</evidence>
<dbReference type="SMART" id="SM00066">
    <property type="entry name" value="GAL4"/>
    <property type="match status" value="1"/>
</dbReference>
<dbReference type="EMBL" id="JAUEPU010000035">
    <property type="protein sequence ID" value="KAK0489934.1"/>
    <property type="molecule type" value="Genomic_DNA"/>
</dbReference>
<dbReference type="InterPro" id="IPR050815">
    <property type="entry name" value="TF_fung"/>
</dbReference>
<dbReference type="PANTHER" id="PTHR47338:SF29">
    <property type="entry name" value="ZN(2)-C6 FUNGAL-TYPE DOMAIN-CONTAINING PROTEIN"/>
    <property type="match status" value="1"/>
</dbReference>
<evidence type="ECO:0000256" key="2">
    <source>
        <dbReference type="ARBA" id="ARBA00022723"/>
    </source>
</evidence>
<reference evidence="7" key="1">
    <citation type="submission" date="2023-06" db="EMBL/GenBank/DDBJ databases">
        <authorList>
            <consortium name="Lawrence Berkeley National Laboratory"/>
            <person name="Ahrendt S."/>
            <person name="Sahu N."/>
            <person name="Indic B."/>
            <person name="Wong-Bajracharya J."/>
            <person name="Merenyi Z."/>
            <person name="Ke H.-M."/>
            <person name="Monk M."/>
            <person name="Kocsube S."/>
            <person name="Drula E."/>
            <person name="Lipzen A."/>
            <person name="Balint B."/>
            <person name="Henrissat B."/>
            <person name="Andreopoulos B."/>
            <person name="Martin F.M."/>
            <person name="Harder C.B."/>
            <person name="Rigling D."/>
            <person name="Ford K.L."/>
            <person name="Foster G.D."/>
            <person name="Pangilinan J."/>
            <person name="Papanicolaou A."/>
            <person name="Barry K."/>
            <person name="LaButti K."/>
            <person name="Viragh M."/>
            <person name="Koriabine M."/>
            <person name="Yan M."/>
            <person name="Riley R."/>
            <person name="Champramary S."/>
            <person name="Plett K.L."/>
            <person name="Tsai I.J."/>
            <person name="Slot J."/>
            <person name="Sipos G."/>
            <person name="Plett J."/>
            <person name="Nagy L.G."/>
            <person name="Grigoriev I.V."/>
        </authorList>
    </citation>
    <scope>NUCLEOTIDE SEQUENCE</scope>
    <source>
        <strain evidence="7">HWK02</strain>
    </source>
</reference>
<dbReference type="InterPro" id="IPR001138">
    <property type="entry name" value="Zn2Cys6_DnaBD"/>
</dbReference>
<evidence type="ECO:0000313" key="7">
    <source>
        <dbReference type="EMBL" id="KAK0489934.1"/>
    </source>
</evidence>
<comment type="subcellular location">
    <subcellularLocation>
        <location evidence="1">Nucleus</location>
    </subcellularLocation>
</comment>
<keyword evidence="5" id="KW-0539">Nucleus</keyword>
<dbReference type="CDD" id="cd12148">
    <property type="entry name" value="fungal_TF_MHR"/>
    <property type="match status" value="1"/>
</dbReference>
<dbReference type="SUPFAM" id="SSF57701">
    <property type="entry name" value="Zn2/Cys6 DNA-binding domain"/>
    <property type="match status" value="1"/>
</dbReference>
<dbReference type="InterPro" id="IPR036864">
    <property type="entry name" value="Zn2-C6_fun-type_DNA-bd_sf"/>
</dbReference>
<dbReference type="SMART" id="SM00906">
    <property type="entry name" value="Fungal_trans"/>
    <property type="match status" value="1"/>
</dbReference>